<dbReference type="AlphaFoldDB" id="A7EME7"/>
<keyword evidence="2" id="KW-1185">Reference proteome</keyword>
<name>A7EME7_SCLS1</name>
<dbReference type="GeneID" id="5488624"/>
<reference evidence="2" key="1">
    <citation type="journal article" date="2011" name="PLoS Genet.">
        <title>Genomic analysis of the necrotrophic fungal pathogens Sclerotinia sclerotiorum and Botrytis cinerea.</title>
        <authorList>
            <person name="Amselem J."/>
            <person name="Cuomo C.A."/>
            <person name="van Kan J.A."/>
            <person name="Viaud M."/>
            <person name="Benito E.P."/>
            <person name="Couloux A."/>
            <person name="Coutinho P.M."/>
            <person name="de Vries R.P."/>
            <person name="Dyer P.S."/>
            <person name="Fillinger S."/>
            <person name="Fournier E."/>
            <person name="Gout L."/>
            <person name="Hahn M."/>
            <person name="Kohn L."/>
            <person name="Lapalu N."/>
            <person name="Plummer K.M."/>
            <person name="Pradier J.M."/>
            <person name="Quevillon E."/>
            <person name="Sharon A."/>
            <person name="Simon A."/>
            <person name="ten Have A."/>
            <person name="Tudzynski B."/>
            <person name="Tudzynski P."/>
            <person name="Wincker P."/>
            <person name="Andrew M."/>
            <person name="Anthouard V."/>
            <person name="Beever R.E."/>
            <person name="Beffa R."/>
            <person name="Benoit I."/>
            <person name="Bouzid O."/>
            <person name="Brault B."/>
            <person name="Chen Z."/>
            <person name="Choquer M."/>
            <person name="Collemare J."/>
            <person name="Cotton P."/>
            <person name="Danchin E.G."/>
            <person name="Da Silva C."/>
            <person name="Gautier A."/>
            <person name="Giraud C."/>
            <person name="Giraud T."/>
            <person name="Gonzalez C."/>
            <person name="Grossetete S."/>
            <person name="Guldener U."/>
            <person name="Henrissat B."/>
            <person name="Howlett B.J."/>
            <person name="Kodira C."/>
            <person name="Kretschmer M."/>
            <person name="Lappartient A."/>
            <person name="Leroch M."/>
            <person name="Levis C."/>
            <person name="Mauceli E."/>
            <person name="Neuveglise C."/>
            <person name="Oeser B."/>
            <person name="Pearson M."/>
            <person name="Poulain J."/>
            <person name="Poussereau N."/>
            <person name="Quesneville H."/>
            <person name="Rascle C."/>
            <person name="Schumacher J."/>
            <person name="Segurens B."/>
            <person name="Sexton A."/>
            <person name="Silva E."/>
            <person name="Sirven C."/>
            <person name="Soanes D.M."/>
            <person name="Talbot N.J."/>
            <person name="Templeton M."/>
            <person name="Yandava C."/>
            <person name="Yarden O."/>
            <person name="Zeng Q."/>
            <person name="Rollins J.A."/>
            <person name="Lebrun M.H."/>
            <person name="Dickman M."/>
        </authorList>
    </citation>
    <scope>NUCLEOTIDE SEQUENCE [LARGE SCALE GENOMIC DNA]</scope>
    <source>
        <strain evidence="2">ATCC 18683 / 1980 / Ss-1</strain>
    </source>
</reference>
<dbReference type="EMBL" id="CH476628">
    <property type="protein sequence ID" value="EDO04013.1"/>
    <property type="molecule type" value="Genomic_DNA"/>
</dbReference>
<evidence type="ECO:0000313" key="2">
    <source>
        <dbReference type="Proteomes" id="UP000001312"/>
    </source>
</evidence>
<sequence length="84" mass="9601">MNGDIELATVFGDSGSVMKGKFAGNRVYRNLGLSSDKSFFFLIKNSQSLPYSNYHENFQPHHSLENYKLIRSSQSSVDRCRYTL</sequence>
<dbReference type="RefSeq" id="XP_001592255.1">
    <property type="nucleotide sequence ID" value="XM_001592205.1"/>
</dbReference>
<accession>A7EME7</accession>
<protein>
    <submittedName>
        <fullName evidence="1">Uncharacterized protein</fullName>
    </submittedName>
</protein>
<evidence type="ECO:0000313" key="1">
    <source>
        <dbReference type="EMBL" id="EDO04013.1"/>
    </source>
</evidence>
<dbReference type="InParanoid" id="A7EME7"/>
<proteinExistence type="predicted"/>
<gene>
    <name evidence="1" type="ORF">SS1G_06495</name>
</gene>
<organism evidence="1 2">
    <name type="scientific">Sclerotinia sclerotiorum (strain ATCC 18683 / 1980 / Ss-1)</name>
    <name type="common">White mold</name>
    <name type="synonym">Whetzelinia sclerotiorum</name>
    <dbReference type="NCBI Taxonomy" id="665079"/>
    <lineage>
        <taxon>Eukaryota</taxon>
        <taxon>Fungi</taxon>
        <taxon>Dikarya</taxon>
        <taxon>Ascomycota</taxon>
        <taxon>Pezizomycotina</taxon>
        <taxon>Leotiomycetes</taxon>
        <taxon>Helotiales</taxon>
        <taxon>Sclerotiniaceae</taxon>
        <taxon>Sclerotinia</taxon>
    </lineage>
</organism>
<dbReference type="KEGG" id="ssl:SS1G_06495"/>
<dbReference type="Proteomes" id="UP000001312">
    <property type="component" value="Unassembled WGS sequence"/>
</dbReference>